<dbReference type="Proteomes" id="UP001189429">
    <property type="component" value="Unassembled WGS sequence"/>
</dbReference>
<organism evidence="1 2">
    <name type="scientific">Prorocentrum cordatum</name>
    <dbReference type="NCBI Taxonomy" id="2364126"/>
    <lineage>
        <taxon>Eukaryota</taxon>
        <taxon>Sar</taxon>
        <taxon>Alveolata</taxon>
        <taxon>Dinophyceae</taxon>
        <taxon>Prorocentrales</taxon>
        <taxon>Prorocentraceae</taxon>
        <taxon>Prorocentrum</taxon>
    </lineage>
</organism>
<feature type="non-terminal residue" evidence="1">
    <location>
        <position position="1"/>
    </location>
</feature>
<gene>
    <name evidence="1" type="ORF">PCOR1329_LOCUS13644</name>
</gene>
<protein>
    <submittedName>
        <fullName evidence="1">Uncharacterized protein</fullName>
    </submittedName>
</protein>
<sequence>DGAEGESLVAAAEVAELARAVADASLPSSQRSLAAHVLHERCLDAAPAEVFAPFAASTEGAAHLRLLVDALLDLMVGEDVLMPAIPVKLLWSVAALPGAGPLLEDAGAVPAALGVLRAAKDPLLAGAALAFVERASAERQACAKLCGNASTVRLLLLLLWRWGGDLEACESLLLIFERALRAPCHALVLGAEVSVPGQEEPLRLVPALQQLALAAEEAPGEVGAWAAGLAREWAGCAAFASASARGSRAPFGGDRLRGDRRSWLSSQLGCD</sequence>
<accession>A0ABN9QS95</accession>
<keyword evidence="2" id="KW-1185">Reference proteome</keyword>
<dbReference type="EMBL" id="CAUYUJ010004036">
    <property type="protein sequence ID" value="CAK0807910.1"/>
    <property type="molecule type" value="Genomic_DNA"/>
</dbReference>
<comment type="caution">
    <text evidence="1">The sequence shown here is derived from an EMBL/GenBank/DDBJ whole genome shotgun (WGS) entry which is preliminary data.</text>
</comment>
<evidence type="ECO:0000313" key="2">
    <source>
        <dbReference type="Proteomes" id="UP001189429"/>
    </source>
</evidence>
<name>A0ABN9QS95_9DINO</name>
<proteinExistence type="predicted"/>
<evidence type="ECO:0000313" key="1">
    <source>
        <dbReference type="EMBL" id="CAK0807910.1"/>
    </source>
</evidence>
<reference evidence="1" key="1">
    <citation type="submission" date="2023-10" db="EMBL/GenBank/DDBJ databases">
        <authorList>
            <person name="Chen Y."/>
            <person name="Shah S."/>
            <person name="Dougan E. K."/>
            <person name="Thang M."/>
            <person name="Chan C."/>
        </authorList>
    </citation>
    <scope>NUCLEOTIDE SEQUENCE [LARGE SCALE GENOMIC DNA]</scope>
</reference>